<feature type="region of interest" description="Disordered" evidence="1">
    <location>
        <begin position="107"/>
        <end position="210"/>
    </location>
</feature>
<organism evidence="3 4">
    <name type="scientific">Saguinus oedipus</name>
    <name type="common">Cotton-top tamarin</name>
    <name type="synonym">Oedipomidas oedipus</name>
    <dbReference type="NCBI Taxonomy" id="9490"/>
    <lineage>
        <taxon>Eukaryota</taxon>
        <taxon>Metazoa</taxon>
        <taxon>Chordata</taxon>
        <taxon>Craniata</taxon>
        <taxon>Vertebrata</taxon>
        <taxon>Euteleostomi</taxon>
        <taxon>Mammalia</taxon>
        <taxon>Eutheria</taxon>
        <taxon>Euarchontoglires</taxon>
        <taxon>Primates</taxon>
        <taxon>Haplorrhini</taxon>
        <taxon>Platyrrhini</taxon>
        <taxon>Cebidae</taxon>
        <taxon>Callitrichinae</taxon>
        <taxon>Saguinus</taxon>
    </lineage>
</organism>
<evidence type="ECO:0000313" key="4">
    <source>
        <dbReference type="Proteomes" id="UP001266305"/>
    </source>
</evidence>
<evidence type="ECO:0000256" key="1">
    <source>
        <dbReference type="SAM" id="MobiDB-lite"/>
    </source>
</evidence>
<accession>A0ABQ9W1Y7</accession>
<dbReference type="EMBL" id="JASSZA010000003">
    <property type="protein sequence ID" value="KAK2115059.1"/>
    <property type="molecule type" value="Genomic_DNA"/>
</dbReference>
<keyword evidence="4" id="KW-1185">Reference proteome</keyword>
<evidence type="ECO:0000256" key="2">
    <source>
        <dbReference type="SAM" id="Phobius"/>
    </source>
</evidence>
<feature type="compositionally biased region" description="Low complexity" evidence="1">
    <location>
        <begin position="145"/>
        <end position="170"/>
    </location>
</feature>
<feature type="transmembrane region" description="Helical" evidence="2">
    <location>
        <begin position="254"/>
        <end position="273"/>
    </location>
</feature>
<comment type="caution">
    <text evidence="3">The sequence shown here is derived from an EMBL/GenBank/DDBJ whole genome shotgun (WGS) entry which is preliminary data.</text>
</comment>
<feature type="region of interest" description="Disordered" evidence="1">
    <location>
        <begin position="1"/>
        <end position="46"/>
    </location>
</feature>
<sequence>MRLWPLRPSFARPDPEQPAGDAPVTLPRRPVSPSALAGPMSLASRGSAPRASWSARETELLLGALLLGALLSQALAPSRRVLGALAGQQVHRPRQGRRRHYRFLRVSFPQAQGQPSGPFDERTRELTGLPGDHGRKLPRRRYRGSGRPQQGRGPAPNAPARARGQAGAAPLPTARSPHADTPWTPRFNRSPRRSADASRAPGSPEDRAPPPLNAALLLTLGHLHRLMSILGPLRDQLRTLNQHVEHLRGAFCKTVSLAVGFVLGSAAAVGFILGNAAA</sequence>
<gene>
    <name evidence="3" type="ORF">P7K49_005685</name>
</gene>
<proteinExistence type="predicted"/>
<evidence type="ECO:0000313" key="3">
    <source>
        <dbReference type="EMBL" id="KAK2115059.1"/>
    </source>
</evidence>
<name>A0ABQ9W1Y7_SAGOE</name>
<protein>
    <submittedName>
        <fullName evidence="3">Uncharacterized protein</fullName>
    </submittedName>
</protein>
<dbReference type="Proteomes" id="UP001266305">
    <property type="component" value="Unassembled WGS sequence"/>
</dbReference>
<reference evidence="3 4" key="1">
    <citation type="submission" date="2023-05" db="EMBL/GenBank/DDBJ databases">
        <title>B98-5 Cell Line De Novo Hybrid Assembly: An Optical Mapping Approach.</title>
        <authorList>
            <person name="Kananen K."/>
            <person name="Auerbach J.A."/>
            <person name="Kautto E."/>
            <person name="Blachly J.S."/>
        </authorList>
    </citation>
    <scope>NUCLEOTIDE SEQUENCE [LARGE SCALE GENOMIC DNA]</scope>
    <source>
        <strain evidence="3">B95-8</strain>
        <tissue evidence="3">Cell line</tissue>
    </source>
</reference>
<keyword evidence="2" id="KW-0812">Transmembrane</keyword>
<keyword evidence="2" id="KW-0472">Membrane</keyword>
<keyword evidence="2" id="KW-1133">Transmembrane helix</keyword>